<dbReference type="Pfam" id="PF03631">
    <property type="entry name" value="Virul_fac_BrkB"/>
    <property type="match status" value="1"/>
</dbReference>
<keyword evidence="2" id="KW-1003">Cell membrane</keyword>
<feature type="transmembrane region" description="Helical" evidence="7">
    <location>
        <begin position="97"/>
        <end position="117"/>
    </location>
</feature>
<proteinExistence type="predicted"/>
<feature type="transmembrane region" description="Helical" evidence="7">
    <location>
        <begin position="183"/>
        <end position="205"/>
    </location>
</feature>
<feature type="compositionally biased region" description="Low complexity" evidence="6">
    <location>
        <begin position="319"/>
        <end position="343"/>
    </location>
</feature>
<gene>
    <name evidence="8" type="ORF">KLO01_04370</name>
</gene>
<evidence type="ECO:0000256" key="5">
    <source>
        <dbReference type="ARBA" id="ARBA00023136"/>
    </source>
</evidence>
<dbReference type="AlphaFoldDB" id="A0A512SWQ8"/>
<feature type="transmembrane region" description="Helical" evidence="7">
    <location>
        <begin position="248"/>
        <end position="270"/>
    </location>
</feature>
<comment type="subcellular location">
    <subcellularLocation>
        <location evidence="1">Cell membrane</location>
        <topology evidence="1">Multi-pass membrane protein</topology>
    </subcellularLocation>
</comment>
<evidence type="ECO:0000313" key="8">
    <source>
        <dbReference type="EMBL" id="GEQ12390.1"/>
    </source>
</evidence>
<dbReference type="GO" id="GO:0005886">
    <property type="term" value="C:plasma membrane"/>
    <property type="evidence" value="ECO:0007669"/>
    <property type="project" value="UniProtKB-SubCell"/>
</dbReference>
<evidence type="ECO:0000256" key="4">
    <source>
        <dbReference type="ARBA" id="ARBA00022989"/>
    </source>
</evidence>
<keyword evidence="3 7" id="KW-0812">Transmembrane</keyword>
<feature type="compositionally biased region" description="Basic and acidic residues" evidence="6">
    <location>
        <begin position="346"/>
        <end position="357"/>
    </location>
</feature>
<dbReference type="InterPro" id="IPR017039">
    <property type="entry name" value="Virul_fac_BrkB"/>
</dbReference>
<dbReference type="OrthoDB" id="5143175at2"/>
<evidence type="ECO:0000256" key="1">
    <source>
        <dbReference type="ARBA" id="ARBA00004651"/>
    </source>
</evidence>
<accession>A0A512SWQ8</accession>
<dbReference type="PANTHER" id="PTHR30213">
    <property type="entry name" value="INNER MEMBRANE PROTEIN YHJD"/>
    <property type="match status" value="1"/>
</dbReference>
<feature type="transmembrane region" description="Helical" evidence="7">
    <location>
        <begin position="367"/>
        <end position="388"/>
    </location>
</feature>
<evidence type="ECO:0000256" key="3">
    <source>
        <dbReference type="ARBA" id="ARBA00022692"/>
    </source>
</evidence>
<evidence type="ECO:0000256" key="2">
    <source>
        <dbReference type="ARBA" id="ARBA00022475"/>
    </source>
</evidence>
<comment type="caution">
    <text evidence="8">The sequence shown here is derived from an EMBL/GenBank/DDBJ whole genome shotgun (WGS) entry which is preliminary data.</text>
</comment>
<evidence type="ECO:0000256" key="7">
    <source>
        <dbReference type="SAM" id="Phobius"/>
    </source>
</evidence>
<dbReference type="EMBL" id="BKBA01000003">
    <property type="protein sequence ID" value="GEQ12390.1"/>
    <property type="molecule type" value="Genomic_DNA"/>
</dbReference>
<dbReference type="RefSeq" id="WP_147061915.1">
    <property type="nucleotide sequence ID" value="NZ_BAABDN010000001.1"/>
</dbReference>
<dbReference type="Proteomes" id="UP000321793">
    <property type="component" value="Unassembled WGS sequence"/>
</dbReference>
<evidence type="ECO:0000313" key="9">
    <source>
        <dbReference type="Proteomes" id="UP000321793"/>
    </source>
</evidence>
<feature type="transmembrane region" description="Helical" evidence="7">
    <location>
        <begin position="217"/>
        <end position="242"/>
    </location>
</feature>
<name>A0A512SWQ8_9MICO</name>
<keyword evidence="4 7" id="KW-1133">Transmembrane helix</keyword>
<feature type="transmembrane region" description="Helical" evidence="7">
    <location>
        <begin position="145"/>
        <end position="171"/>
    </location>
</feature>
<keyword evidence="5 7" id="KW-0472">Membrane</keyword>
<reference evidence="8 9" key="1">
    <citation type="submission" date="2019-07" db="EMBL/GenBank/DDBJ databases">
        <title>Whole genome shotgun sequence of Knoellia locipacati NBRC 109775.</title>
        <authorList>
            <person name="Hosoyama A."/>
            <person name="Uohara A."/>
            <person name="Ohji S."/>
            <person name="Ichikawa N."/>
        </authorList>
    </citation>
    <scope>NUCLEOTIDE SEQUENCE [LARGE SCALE GENOMIC DNA]</scope>
    <source>
        <strain evidence="8 9">NBRC 109775</strain>
    </source>
</reference>
<organism evidence="8 9">
    <name type="scientific">Knoellia locipacati</name>
    <dbReference type="NCBI Taxonomy" id="882824"/>
    <lineage>
        <taxon>Bacteria</taxon>
        <taxon>Bacillati</taxon>
        <taxon>Actinomycetota</taxon>
        <taxon>Actinomycetes</taxon>
        <taxon>Micrococcales</taxon>
        <taxon>Intrasporangiaceae</taxon>
        <taxon>Knoellia</taxon>
    </lineage>
</organism>
<protein>
    <recommendedName>
        <fullName evidence="10">Inner membrane protein YhjD</fullName>
    </recommendedName>
</protein>
<feature type="transmembrane region" description="Helical" evidence="7">
    <location>
        <begin position="30"/>
        <end position="57"/>
    </location>
</feature>
<keyword evidence="9" id="KW-1185">Reference proteome</keyword>
<evidence type="ECO:0008006" key="10">
    <source>
        <dbReference type="Google" id="ProtNLM"/>
    </source>
</evidence>
<sequence length="395" mass="40718">MDRLKAIWASVQRTRLWHAWKRYGDSRGNLLAGGIAYFAFFSLFPVMALAFTVFGVLLQDNQQWLDQIRDYLNQTLPGFIKDGDSGIIPLETPGDGALTITGLVGLAGLLYAGLGWLGALRDGIRTVFGAEGEPGNAITTKLRDLGVLVLLGFAIVVSAAVTGVASALTGWIAEAIGLGGQQWLLRGIALVIGAALDGLVVLVMLRLLSGVDVPWRGLVGGAVVGGIGLTLLKVLGTSLIAGTTNNPLFASIALVVGLLAWLNFMSRIVLLAAAWSANSLESGALADLSEGQRSKLAEGPALPVSAAVDPTVPDPVWLGASPESASRASRASGVSPADAARTADGGGRHTDRVVAPRAKRADDRVNLAIGAALGASAAAGLGLATGILRRVTGRR</sequence>
<feature type="region of interest" description="Disordered" evidence="6">
    <location>
        <begin position="318"/>
        <end position="357"/>
    </location>
</feature>
<evidence type="ECO:0000256" key="6">
    <source>
        <dbReference type="SAM" id="MobiDB-lite"/>
    </source>
</evidence>
<dbReference type="PANTHER" id="PTHR30213:SF1">
    <property type="entry name" value="INNER MEMBRANE PROTEIN YHJD"/>
    <property type="match status" value="1"/>
</dbReference>